<comment type="caution">
    <text evidence="3">The sequence shown here is derived from an EMBL/GenBank/DDBJ whole genome shotgun (WGS) entry which is preliminary data.</text>
</comment>
<feature type="region of interest" description="Disordered" evidence="2">
    <location>
        <begin position="375"/>
        <end position="399"/>
    </location>
</feature>
<feature type="region of interest" description="Disordered" evidence="2">
    <location>
        <begin position="143"/>
        <end position="180"/>
    </location>
</feature>
<evidence type="ECO:0000256" key="2">
    <source>
        <dbReference type="SAM" id="MobiDB-lite"/>
    </source>
</evidence>
<proteinExistence type="predicted"/>
<name>A0AA41VSC0_PAPNU</name>
<evidence type="ECO:0008006" key="5">
    <source>
        <dbReference type="Google" id="ProtNLM"/>
    </source>
</evidence>
<sequence>MQEVMDWDICGPLYSEDGKKYMEDGLKCIDYIDYWPDVIEEDAVNEKCCKEVLRKLIQKADNEIEELEGDLFMLQSQIEWADKNKYDEWFDICYKGLKENVQRLESSIFSLKDGQHEDDVHSKMHREPVRKIDEIIKALLSKESQDKHEQMGQPADSIPEEVISMGQPGDNVSEEVRSDQQCAEFLSKDLRPNEQAADILSRDLRSDEQPTEVTSEERPGTLIHSTGPSDSTTAETERVKSKFTSFTELSLCSKPNSDVSTAVDRQDSGDTITPCTSSIISSPMVPEHVDENGIQPLKFHGQELVELVIPVTQKAPSLIPSLELQQQQEKVKSEPSAISSKALRVSSNSSLIPKQEVAITPEIIVQSKQLGTQKTSATVTENRKGSIPYRSSKGTKKHKQNLVNGQHMPVSLGHNSTNDRSSSNSSLMLQKQMDKPVMQLSASKPLTSFTFEPFHLLPSSVMQGKARIKSEIHIVEEPESIAGVSVRRDSYLDSQRKIAQSVESKTQLFPLGSEKSGAALTGNMVSSASSSKSRGTQKRKQDQVEGRNFYKRSAPRTVSDDASLNSYVKSREKHKSRIIQNDGERVRTPMIASSESLSLPEPITYDGLNKLKVTELYKFARSLGLKGLKDCKKEALMQKILEARRRMLPDCVQVPQ</sequence>
<evidence type="ECO:0000256" key="1">
    <source>
        <dbReference type="SAM" id="Coils"/>
    </source>
</evidence>
<protein>
    <recommendedName>
        <fullName evidence="5">Rho termination factor N-terminal domain-containing protein</fullName>
    </recommendedName>
</protein>
<reference evidence="3" key="1">
    <citation type="submission" date="2022-03" db="EMBL/GenBank/DDBJ databases">
        <title>A functionally conserved STORR gene fusion in Papaver species that diverged 16.8 million years ago.</title>
        <authorList>
            <person name="Catania T."/>
        </authorList>
    </citation>
    <scope>NUCLEOTIDE SEQUENCE</scope>
    <source>
        <strain evidence="3">S-191538</strain>
    </source>
</reference>
<gene>
    <name evidence="3" type="ORF">MKW94_003690</name>
</gene>
<dbReference type="EMBL" id="JAJJMA010282113">
    <property type="protein sequence ID" value="MCL7046517.1"/>
    <property type="molecule type" value="Genomic_DNA"/>
</dbReference>
<organism evidence="3 4">
    <name type="scientific">Papaver nudicaule</name>
    <name type="common">Iceland poppy</name>
    <dbReference type="NCBI Taxonomy" id="74823"/>
    <lineage>
        <taxon>Eukaryota</taxon>
        <taxon>Viridiplantae</taxon>
        <taxon>Streptophyta</taxon>
        <taxon>Embryophyta</taxon>
        <taxon>Tracheophyta</taxon>
        <taxon>Spermatophyta</taxon>
        <taxon>Magnoliopsida</taxon>
        <taxon>Ranunculales</taxon>
        <taxon>Papaveraceae</taxon>
        <taxon>Papaveroideae</taxon>
        <taxon>Papaver</taxon>
    </lineage>
</organism>
<feature type="region of interest" description="Disordered" evidence="2">
    <location>
        <begin position="200"/>
        <end position="238"/>
    </location>
</feature>
<feature type="compositionally biased region" description="Polar residues" evidence="2">
    <location>
        <begin position="223"/>
        <end position="234"/>
    </location>
</feature>
<accession>A0AA41VSC0</accession>
<feature type="region of interest" description="Disordered" evidence="2">
    <location>
        <begin position="523"/>
        <end position="583"/>
    </location>
</feature>
<feature type="coiled-coil region" evidence="1">
    <location>
        <begin position="50"/>
        <end position="77"/>
    </location>
</feature>
<keyword evidence="4" id="KW-1185">Reference proteome</keyword>
<dbReference type="AlphaFoldDB" id="A0AA41VSC0"/>
<evidence type="ECO:0000313" key="4">
    <source>
        <dbReference type="Proteomes" id="UP001177140"/>
    </source>
</evidence>
<keyword evidence="1" id="KW-0175">Coiled coil</keyword>
<dbReference type="Proteomes" id="UP001177140">
    <property type="component" value="Unassembled WGS sequence"/>
</dbReference>
<evidence type="ECO:0000313" key="3">
    <source>
        <dbReference type="EMBL" id="MCL7046517.1"/>
    </source>
</evidence>
<feature type="compositionally biased region" description="Polar residues" evidence="2">
    <location>
        <begin position="523"/>
        <end position="534"/>
    </location>
</feature>